<dbReference type="EC" id="2.3.2.27" evidence="4 15"/>
<dbReference type="GO" id="GO:0005634">
    <property type="term" value="C:nucleus"/>
    <property type="evidence" value="ECO:0007669"/>
    <property type="project" value="UniProtKB-SubCell"/>
</dbReference>
<feature type="region of interest" description="Disordered" evidence="16">
    <location>
        <begin position="238"/>
        <end position="407"/>
    </location>
</feature>
<feature type="compositionally biased region" description="Acidic residues" evidence="16">
    <location>
        <begin position="337"/>
        <end position="358"/>
    </location>
</feature>
<evidence type="ECO:0000256" key="11">
    <source>
        <dbReference type="ARBA" id="ARBA00022833"/>
    </source>
</evidence>
<evidence type="ECO:0000256" key="1">
    <source>
        <dbReference type="ARBA" id="ARBA00000900"/>
    </source>
</evidence>
<dbReference type="InterPro" id="IPR036388">
    <property type="entry name" value="WH-like_DNA-bd_sf"/>
</dbReference>
<name>A0A316UKR0_9BASI</name>
<dbReference type="STRING" id="1569628.A0A316UKR0"/>
<gene>
    <name evidence="18" type="ORF">BDZ90DRAFT_281212</name>
</gene>
<proteinExistence type="inferred from homology"/>
<dbReference type="InterPro" id="IPR014857">
    <property type="entry name" value="Nse1_RING_C4HC3-type"/>
</dbReference>
<evidence type="ECO:0000256" key="8">
    <source>
        <dbReference type="ARBA" id="ARBA00022763"/>
    </source>
</evidence>
<keyword evidence="14 15" id="KW-0539">Nucleus</keyword>
<keyword evidence="13 15" id="KW-0234">DNA repair</keyword>
<evidence type="ECO:0000313" key="19">
    <source>
        <dbReference type="Proteomes" id="UP000245884"/>
    </source>
</evidence>
<evidence type="ECO:0000256" key="5">
    <source>
        <dbReference type="ARBA" id="ARBA00019422"/>
    </source>
</evidence>
<dbReference type="Gene3D" id="3.90.1150.220">
    <property type="match status" value="1"/>
</dbReference>
<dbReference type="Pfam" id="PF08746">
    <property type="entry name" value="zf-RING-like"/>
    <property type="match status" value="1"/>
</dbReference>
<keyword evidence="6 15" id="KW-0808">Transferase</keyword>
<accession>A0A316UKR0</accession>
<sequence length="407" mass="45055">MPDLARAVWLQAMMTHRIVTEKQGRALHKAAAGAARVDYRASQYNNFVHEASTAISGLGLEVRRIVDEWTGKPLLAIVNTKGDEIAQLATTYSPNEIGVVKRLAEVIFTAQDETFSCTMMLALNVATRDKTSSMTKKAAEELVHNLVRHQWLRMSPSGRLFLTPRSLLELEPWLKEQFPEHVLECAKCHDIVTKGSACSRSNCSGRLHHFCERGMPGSHNGTAKCYVCKANWEPLPVGEESLGTGRRPRASQATQARDDDDDEGLDNEETEEDAEEAMTSTERRKRQRRSNGNTVAANGRRGSTSSFGVAAGRRRSSQSGPSGAAAKRRRSSRSNVVEDDEGDEGDEDENEDQDDEVDNSLPPARRSSSRRASTTRGQGRNFIDDDARDDDDDDEGEEEEGEDDDDD</sequence>
<keyword evidence="10 15" id="KW-0833">Ubl conjugation pathway</keyword>
<dbReference type="PANTHER" id="PTHR20973">
    <property type="entry name" value="NON-SMC ELEMENT 1-RELATED"/>
    <property type="match status" value="1"/>
</dbReference>
<feature type="compositionally biased region" description="Acidic residues" evidence="16">
    <location>
        <begin position="258"/>
        <end position="276"/>
    </location>
</feature>
<evidence type="ECO:0000256" key="15">
    <source>
        <dbReference type="RuleBase" id="RU368018"/>
    </source>
</evidence>
<evidence type="ECO:0000256" key="6">
    <source>
        <dbReference type="ARBA" id="ARBA00022679"/>
    </source>
</evidence>
<comment type="similarity">
    <text evidence="3 15">Belongs to the NSE1 family.</text>
</comment>
<organism evidence="18 19">
    <name type="scientific">Jaminaea rosea</name>
    <dbReference type="NCBI Taxonomy" id="1569628"/>
    <lineage>
        <taxon>Eukaryota</taxon>
        <taxon>Fungi</taxon>
        <taxon>Dikarya</taxon>
        <taxon>Basidiomycota</taxon>
        <taxon>Ustilaginomycotina</taxon>
        <taxon>Exobasidiomycetes</taxon>
        <taxon>Microstromatales</taxon>
        <taxon>Microstromatales incertae sedis</taxon>
        <taxon>Jaminaea</taxon>
    </lineage>
</organism>
<keyword evidence="9 15" id="KW-0863">Zinc-finger</keyword>
<evidence type="ECO:0000256" key="16">
    <source>
        <dbReference type="SAM" id="MobiDB-lite"/>
    </source>
</evidence>
<comment type="catalytic activity">
    <reaction evidence="1 15">
        <text>S-ubiquitinyl-[E2 ubiquitin-conjugating enzyme]-L-cysteine + [acceptor protein]-L-lysine = [E2 ubiquitin-conjugating enzyme]-L-cysteine + N(6)-ubiquitinyl-[acceptor protein]-L-lysine.</text>
        <dbReference type="EC" id="2.3.2.27"/>
    </reaction>
</comment>
<dbReference type="PANTHER" id="PTHR20973:SF0">
    <property type="entry name" value="NON-STRUCTURAL MAINTENANCE OF CHROMOSOMES ELEMENT 1 HOMOLOG"/>
    <property type="match status" value="1"/>
</dbReference>
<evidence type="ECO:0000256" key="13">
    <source>
        <dbReference type="ARBA" id="ARBA00023204"/>
    </source>
</evidence>
<feature type="compositionally biased region" description="Low complexity" evidence="16">
    <location>
        <begin position="364"/>
        <end position="376"/>
    </location>
</feature>
<evidence type="ECO:0000259" key="17">
    <source>
        <dbReference type="Pfam" id="PF08746"/>
    </source>
</evidence>
<dbReference type="GeneID" id="37031166"/>
<dbReference type="InterPro" id="IPR011513">
    <property type="entry name" value="Nse1"/>
</dbReference>
<dbReference type="GO" id="GO:0061630">
    <property type="term" value="F:ubiquitin protein ligase activity"/>
    <property type="evidence" value="ECO:0007669"/>
    <property type="project" value="UniProtKB-EC"/>
</dbReference>
<feature type="domain" description="Non-structural maintenance of chromosomes element 1 RING C4HC3-type" evidence="17">
    <location>
        <begin position="185"/>
        <end position="228"/>
    </location>
</feature>
<keyword evidence="12 15" id="KW-0233">DNA recombination</keyword>
<dbReference type="Proteomes" id="UP000245884">
    <property type="component" value="Unassembled WGS sequence"/>
</dbReference>
<dbReference type="OrthoDB" id="185455at2759"/>
<comment type="subcellular location">
    <subcellularLocation>
        <location evidence="2 15">Nucleus</location>
    </subcellularLocation>
</comment>
<evidence type="ECO:0000256" key="14">
    <source>
        <dbReference type="ARBA" id="ARBA00023242"/>
    </source>
</evidence>
<dbReference type="GO" id="GO:0000724">
    <property type="term" value="P:double-strand break repair via homologous recombination"/>
    <property type="evidence" value="ECO:0007669"/>
    <property type="project" value="TreeGrafter"/>
</dbReference>
<dbReference type="RefSeq" id="XP_025360432.1">
    <property type="nucleotide sequence ID" value="XM_025509343.1"/>
</dbReference>
<dbReference type="Gene3D" id="3.30.40.10">
    <property type="entry name" value="Zinc/RING finger domain, C3HC4 (zinc finger)"/>
    <property type="match status" value="1"/>
</dbReference>
<keyword evidence="11 15" id="KW-0862">Zinc</keyword>
<protein>
    <recommendedName>
        <fullName evidence="5 15">Non-structural maintenance of chromosomes element 1 homolog</fullName>
        <ecNumber evidence="4 15">2.3.2.27</ecNumber>
    </recommendedName>
</protein>
<keyword evidence="8 15" id="KW-0227">DNA damage</keyword>
<evidence type="ECO:0000256" key="9">
    <source>
        <dbReference type="ARBA" id="ARBA00022771"/>
    </source>
</evidence>
<evidence type="ECO:0000256" key="3">
    <source>
        <dbReference type="ARBA" id="ARBA00010258"/>
    </source>
</evidence>
<keyword evidence="7 15" id="KW-0479">Metal-binding</keyword>
<dbReference type="GO" id="GO:0030915">
    <property type="term" value="C:Smc5-Smc6 complex"/>
    <property type="evidence" value="ECO:0007669"/>
    <property type="project" value="UniProtKB-UniRule"/>
</dbReference>
<comment type="function">
    <text evidence="15">Acts in a DNA repair pathway for removal of UV-induced DNA damage that is distinct from classical nucleotide excision repair and in repair of ionizing radiation damage. Functions in homologous recombination repair of DNA double strand breaks and in recovery of stalled replication forks.</text>
</comment>
<dbReference type="Gene3D" id="1.10.10.10">
    <property type="entry name" value="Winged helix-like DNA-binding domain superfamily/Winged helix DNA-binding domain"/>
    <property type="match status" value="1"/>
</dbReference>
<dbReference type="GO" id="GO:0008270">
    <property type="term" value="F:zinc ion binding"/>
    <property type="evidence" value="ECO:0007669"/>
    <property type="project" value="UniProtKB-KW"/>
</dbReference>
<evidence type="ECO:0000256" key="7">
    <source>
        <dbReference type="ARBA" id="ARBA00022723"/>
    </source>
</evidence>
<dbReference type="EMBL" id="KZ819674">
    <property type="protein sequence ID" value="PWN25820.1"/>
    <property type="molecule type" value="Genomic_DNA"/>
</dbReference>
<dbReference type="AlphaFoldDB" id="A0A316UKR0"/>
<evidence type="ECO:0000256" key="2">
    <source>
        <dbReference type="ARBA" id="ARBA00004123"/>
    </source>
</evidence>
<dbReference type="InterPro" id="IPR013083">
    <property type="entry name" value="Znf_RING/FYVE/PHD"/>
</dbReference>
<reference evidence="18 19" key="1">
    <citation type="journal article" date="2018" name="Mol. Biol. Evol.">
        <title>Broad Genomic Sampling Reveals a Smut Pathogenic Ancestry of the Fungal Clade Ustilaginomycotina.</title>
        <authorList>
            <person name="Kijpornyongpan T."/>
            <person name="Mondo S.J."/>
            <person name="Barry K."/>
            <person name="Sandor L."/>
            <person name="Lee J."/>
            <person name="Lipzen A."/>
            <person name="Pangilinan J."/>
            <person name="LaButti K."/>
            <person name="Hainaut M."/>
            <person name="Henrissat B."/>
            <person name="Grigoriev I.V."/>
            <person name="Spatafora J.W."/>
            <person name="Aime M.C."/>
        </authorList>
    </citation>
    <scope>NUCLEOTIDE SEQUENCE [LARGE SCALE GENOMIC DNA]</scope>
    <source>
        <strain evidence="18 19">MCA 5214</strain>
    </source>
</reference>
<evidence type="ECO:0000313" key="18">
    <source>
        <dbReference type="EMBL" id="PWN25820.1"/>
    </source>
</evidence>
<keyword evidence="19" id="KW-1185">Reference proteome</keyword>
<dbReference type="Pfam" id="PF07574">
    <property type="entry name" value="SMC_Nse1"/>
    <property type="match status" value="1"/>
</dbReference>
<evidence type="ECO:0000256" key="10">
    <source>
        <dbReference type="ARBA" id="ARBA00022786"/>
    </source>
</evidence>
<evidence type="ECO:0000256" key="4">
    <source>
        <dbReference type="ARBA" id="ARBA00012483"/>
    </source>
</evidence>
<comment type="subunit">
    <text evidence="15">Component of the Smc5-Smc6 complex.</text>
</comment>
<feature type="compositionally biased region" description="Acidic residues" evidence="16">
    <location>
        <begin position="384"/>
        <end position="407"/>
    </location>
</feature>
<evidence type="ECO:0000256" key="12">
    <source>
        <dbReference type="ARBA" id="ARBA00023172"/>
    </source>
</evidence>
<feature type="compositionally biased region" description="Polar residues" evidence="16">
    <location>
        <begin position="290"/>
        <end position="307"/>
    </location>
</feature>